<evidence type="ECO:0000313" key="1">
    <source>
        <dbReference type="EMBL" id="AQT43138.1"/>
    </source>
</evidence>
<reference evidence="1 2" key="1">
    <citation type="submission" date="2016-11" db="EMBL/GenBank/DDBJ databases">
        <title>Comparative genomics of Bartonella apis.</title>
        <authorList>
            <person name="Engel P."/>
        </authorList>
    </citation>
    <scope>NUCLEOTIDE SEQUENCE [LARGE SCALE GENOMIC DNA]</scope>
    <source>
        <strain evidence="1 2">BBC0178</strain>
    </source>
</reference>
<dbReference type="PROSITE" id="PS51257">
    <property type="entry name" value="PROKAR_LIPOPROTEIN"/>
    <property type="match status" value="1"/>
</dbReference>
<proteinExistence type="predicted"/>
<organism evidence="1 2">
    <name type="scientific">Bartonella apihabitans</name>
    <dbReference type="NCBI Taxonomy" id="2750929"/>
    <lineage>
        <taxon>Bacteria</taxon>
        <taxon>Pseudomonadati</taxon>
        <taxon>Pseudomonadota</taxon>
        <taxon>Alphaproteobacteria</taxon>
        <taxon>Hyphomicrobiales</taxon>
        <taxon>Bartonellaceae</taxon>
        <taxon>Bartonella</taxon>
    </lineage>
</organism>
<dbReference type="AlphaFoldDB" id="A0A1U9MCU5"/>
<sequence length="112" mass="12447">MRKLLILAPLFVLLGGCWLSTNIPAKIQEAWRGRPISDLQKAIGPGGGFSVDEKGEKYYYRQKEGNFLVGGSGNPLGGYATKSCELRVYVDNEDKITRFVTYNKGLNCAHYN</sequence>
<dbReference type="EMBL" id="CP015820">
    <property type="protein sequence ID" value="AQT43138.1"/>
    <property type="molecule type" value="Genomic_DNA"/>
</dbReference>
<dbReference type="OrthoDB" id="7927006at2"/>
<accession>A0A1U9MCU5</accession>
<dbReference type="KEGG" id="bapa:BBC0178_016850"/>
<evidence type="ECO:0008006" key="3">
    <source>
        <dbReference type="Google" id="ProtNLM"/>
    </source>
</evidence>
<dbReference type="Proteomes" id="UP000189660">
    <property type="component" value="Chromosome"/>
</dbReference>
<name>A0A1U9MCU5_9HYPH</name>
<gene>
    <name evidence="1" type="ORF">BBC0178_016850</name>
</gene>
<evidence type="ECO:0000313" key="2">
    <source>
        <dbReference type="Proteomes" id="UP000189660"/>
    </source>
</evidence>
<protein>
    <recommendedName>
        <fullName evidence="3">Lipoprotein</fullName>
    </recommendedName>
</protein>
<dbReference type="RefSeq" id="WP_078039816.1">
    <property type="nucleotide sequence ID" value="NZ_CP015820.1"/>
</dbReference>
<keyword evidence="2" id="KW-1185">Reference proteome</keyword>